<name>A0A645C7F7_9ZZZZ</name>
<accession>A0A645C7F7</accession>
<evidence type="ECO:0000256" key="1">
    <source>
        <dbReference type="SAM" id="Phobius"/>
    </source>
</evidence>
<protein>
    <submittedName>
        <fullName evidence="2">Uncharacterized protein</fullName>
    </submittedName>
</protein>
<comment type="caution">
    <text evidence="2">The sequence shown here is derived from an EMBL/GenBank/DDBJ whole genome shotgun (WGS) entry which is preliminary data.</text>
</comment>
<dbReference type="EMBL" id="VSSQ01025274">
    <property type="protein sequence ID" value="MPM73308.1"/>
    <property type="molecule type" value="Genomic_DNA"/>
</dbReference>
<keyword evidence="1" id="KW-0472">Membrane</keyword>
<organism evidence="2">
    <name type="scientific">bioreactor metagenome</name>
    <dbReference type="NCBI Taxonomy" id="1076179"/>
    <lineage>
        <taxon>unclassified sequences</taxon>
        <taxon>metagenomes</taxon>
        <taxon>ecological metagenomes</taxon>
    </lineage>
</organism>
<reference evidence="2" key="1">
    <citation type="submission" date="2019-08" db="EMBL/GenBank/DDBJ databases">
        <authorList>
            <person name="Kucharzyk K."/>
            <person name="Murdoch R.W."/>
            <person name="Higgins S."/>
            <person name="Loffler F."/>
        </authorList>
    </citation>
    <scope>NUCLEOTIDE SEQUENCE</scope>
</reference>
<evidence type="ECO:0000313" key="2">
    <source>
        <dbReference type="EMBL" id="MPM73308.1"/>
    </source>
</evidence>
<gene>
    <name evidence="2" type="ORF">SDC9_120288</name>
</gene>
<keyword evidence="1" id="KW-0812">Transmembrane</keyword>
<dbReference type="AlphaFoldDB" id="A0A645C7F7"/>
<proteinExistence type="predicted"/>
<feature type="transmembrane region" description="Helical" evidence="1">
    <location>
        <begin position="12"/>
        <end position="32"/>
    </location>
</feature>
<keyword evidence="1" id="KW-1133">Transmembrane helix</keyword>
<sequence>MLQVVADLRLIALVRLIAPTMAMFMALAVLAACQHLFLCRAQTAARNGRPFAGLQCQTALGFGQQILGAAEQRCAGRANLGTGRIVAILVAMPAQLALADLAGRRIVLVLGNAERAGGNAVAAADAGIRVVADHPGHRILDHRRHRAGRHAGRVGAMHARGLHEGEAVQLAVLRFHRAVAVHLD</sequence>